<gene>
    <name evidence="2" type="ORF">ERS137966_03188</name>
</gene>
<evidence type="ECO:0000256" key="1">
    <source>
        <dbReference type="SAM" id="SignalP"/>
    </source>
</evidence>
<evidence type="ECO:0000313" key="3">
    <source>
        <dbReference type="Proteomes" id="UP000038647"/>
    </source>
</evidence>
<proteinExistence type="predicted"/>
<keyword evidence="1" id="KW-0732">Signal</keyword>
<comment type="caution">
    <text evidence="2">The sequence shown here is derived from an EMBL/GenBank/DDBJ whole genome shotgun (WGS) entry which is preliminary data.</text>
</comment>
<sequence>MTKKQIKLLLILLLLASSALTGCSTRKDEMLPAGNNSMLDIWHKGASTTNATREGRTTLRRNLSRRERITSNQVMESYSRTQENEIQQMFPRLPNPDMVMYVYPHLVDGHTPVPGYSTVFPFYSQVQYALPGERTEGL</sequence>
<dbReference type="PROSITE" id="PS51257">
    <property type="entry name" value="PROKAR_LIPOPROTEIN"/>
    <property type="match status" value="1"/>
</dbReference>
<dbReference type="RefSeq" id="WP_049604212.1">
    <property type="nucleotide sequence ID" value="NZ_CABHPY010000121.1"/>
</dbReference>
<dbReference type="EMBL" id="CQEH01000016">
    <property type="protein sequence ID" value="CNL42316.1"/>
    <property type="molecule type" value="Genomic_DNA"/>
</dbReference>
<name>A0ABP1YTN5_YERAL</name>
<feature type="signal peptide" evidence="1">
    <location>
        <begin position="1"/>
        <end position="21"/>
    </location>
</feature>
<reference evidence="2 3" key="1">
    <citation type="submission" date="2015-03" db="EMBL/GenBank/DDBJ databases">
        <authorList>
            <consortium name="Pathogen Informatics"/>
            <person name="Murphy D."/>
        </authorList>
    </citation>
    <scope>NUCLEOTIDE SEQUENCE [LARGE SCALE GENOMIC DNA]</scope>
    <source>
        <strain evidence="2 3">IP08791</strain>
    </source>
</reference>
<keyword evidence="2" id="KW-0449">Lipoprotein</keyword>
<feature type="chain" id="PRO_5047281158" evidence="1">
    <location>
        <begin position="22"/>
        <end position="138"/>
    </location>
</feature>
<keyword evidence="3" id="KW-1185">Reference proteome</keyword>
<accession>A0ABP1YTN5</accession>
<dbReference type="InterPro" id="IPR022262">
    <property type="entry name" value="Lipoprot_put"/>
</dbReference>
<evidence type="ECO:0000313" key="2">
    <source>
        <dbReference type="EMBL" id="CNL42316.1"/>
    </source>
</evidence>
<dbReference type="NCBIfam" id="TIGR03751">
    <property type="entry name" value="conj_TIGR03751"/>
    <property type="match status" value="1"/>
</dbReference>
<protein>
    <submittedName>
        <fullName evidence="2">Lipoprotein</fullName>
    </submittedName>
</protein>
<organism evidence="2 3">
    <name type="scientific">Yersinia aldovae</name>
    <dbReference type="NCBI Taxonomy" id="29483"/>
    <lineage>
        <taxon>Bacteria</taxon>
        <taxon>Pseudomonadati</taxon>
        <taxon>Pseudomonadota</taxon>
        <taxon>Gammaproteobacteria</taxon>
        <taxon>Enterobacterales</taxon>
        <taxon>Yersiniaceae</taxon>
        <taxon>Yersinia</taxon>
    </lineage>
</organism>
<dbReference type="Proteomes" id="UP000038647">
    <property type="component" value="Unassembled WGS sequence"/>
</dbReference>